<comment type="caution">
    <text evidence="2">The sequence shown here is derived from an EMBL/GenBank/DDBJ whole genome shotgun (WGS) entry which is preliminary data.</text>
</comment>
<evidence type="ECO:0000313" key="2">
    <source>
        <dbReference type="EMBL" id="MPN00974.1"/>
    </source>
</evidence>
<feature type="region of interest" description="Disordered" evidence="1">
    <location>
        <begin position="116"/>
        <end position="137"/>
    </location>
</feature>
<dbReference type="AlphaFoldDB" id="A0A645EJS8"/>
<protein>
    <submittedName>
        <fullName evidence="2">Uncharacterized protein</fullName>
    </submittedName>
</protein>
<organism evidence="2">
    <name type="scientific">bioreactor metagenome</name>
    <dbReference type="NCBI Taxonomy" id="1076179"/>
    <lineage>
        <taxon>unclassified sequences</taxon>
        <taxon>metagenomes</taxon>
        <taxon>ecological metagenomes</taxon>
    </lineage>
</organism>
<proteinExistence type="predicted"/>
<name>A0A645EJS8_9ZZZZ</name>
<accession>A0A645EJS8</accession>
<sequence>MTRLRMPAERCSCNTSSSSDRLNSLTLCFPSTSWCGSTSLRTATYPKVESITETSSNNKNRMDKEVEKRKTTFQTTPLDFLFCMREVICSSVPNKISFCISIILLMEETGDFSRNKIEGEGDHKKHQAKGEDAVVVH</sequence>
<gene>
    <name evidence="2" type="ORF">SDC9_148172</name>
</gene>
<evidence type="ECO:0000256" key="1">
    <source>
        <dbReference type="SAM" id="MobiDB-lite"/>
    </source>
</evidence>
<reference evidence="2" key="1">
    <citation type="submission" date="2019-08" db="EMBL/GenBank/DDBJ databases">
        <authorList>
            <person name="Kucharzyk K."/>
            <person name="Murdoch R.W."/>
            <person name="Higgins S."/>
            <person name="Loffler F."/>
        </authorList>
    </citation>
    <scope>NUCLEOTIDE SEQUENCE</scope>
</reference>
<dbReference type="EMBL" id="VSSQ01047003">
    <property type="protein sequence ID" value="MPN00974.1"/>
    <property type="molecule type" value="Genomic_DNA"/>
</dbReference>